<comment type="caution">
    <text evidence="1">The sequence shown here is derived from an EMBL/GenBank/DDBJ whole genome shotgun (WGS) entry which is preliminary data.</text>
</comment>
<organism evidence="1 2">
    <name type="scientific">Rhodovarius crocodyli</name>
    <dbReference type="NCBI Taxonomy" id="1979269"/>
    <lineage>
        <taxon>Bacteria</taxon>
        <taxon>Pseudomonadati</taxon>
        <taxon>Pseudomonadota</taxon>
        <taxon>Alphaproteobacteria</taxon>
        <taxon>Acetobacterales</taxon>
        <taxon>Roseomonadaceae</taxon>
        <taxon>Rhodovarius</taxon>
    </lineage>
</organism>
<keyword evidence="2" id="KW-1185">Reference proteome</keyword>
<sequence length="311" mass="33589">MLSYSEMVPFLTQPPLRPHLDVTLPETACSIGSCTHGSDVMHTQAQTAPATRKDDDLMLLRTAALALSLLVPAMLAKPAAAQTAIGETGLTIGGTLGFQSDYLFRGISQTRSRVAGQGSLELSHSSGFYIGTFISNVDFLGYTPRAEVDALAGYRFTALNTNFDLGVSWYTYHNFNRRDGQFPINYFEFIGKATHEVGPVTLAGQIAISPNYFGSSGTGVYVEGGGDWNTGLFGLMVGARVGYQWIERNPRFGTPDYANWNIVLSRPIDLGSFGTVTAAVGYYDTNISRAECGGGQNICRARALGSLTWKF</sequence>
<evidence type="ECO:0000313" key="2">
    <source>
        <dbReference type="Proteomes" id="UP000282957"/>
    </source>
</evidence>
<name>A0A437MD82_9PROT</name>
<dbReference type="Proteomes" id="UP000282957">
    <property type="component" value="Unassembled WGS sequence"/>
</dbReference>
<evidence type="ECO:0000313" key="1">
    <source>
        <dbReference type="EMBL" id="RVT95619.1"/>
    </source>
</evidence>
<dbReference type="OrthoDB" id="9793561at2"/>
<dbReference type="NCBIfam" id="TIGR02001">
    <property type="entry name" value="gcw_chp"/>
    <property type="match status" value="1"/>
</dbReference>
<proteinExistence type="predicted"/>
<dbReference type="Pfam" id="PF09694">
    <property type="entry name" value="Gcw_chp"/>
    <property type="match status" value="1"/>
</dbReference>
<reference evidence="1 2" key="1">
    <citation type="submission" date="2019-01" db="EMBL/GenBank/DDBJ databases">
        <authorList>
            <person name="Chen W.-M."/>
        </authorList>
    </citation>
    <scope>NUCLEOTIDE SEQUENCE [LARGE SCALE GENOMIC DNA]</scope>
    <source>
        <strain evidence="1 2">CCP-6</strain>
    </source>
</reference>
<dbReference type="EMBL" id="SACL01000005">
    <property type="protein sequence ID" value="RVT95619.1"/>
    <property type="molecule type" value="Genomic_DNA"/>
</dbReference>
<dbReference type="InterPro" id="IPR010239">
    <property type="entry name" value="CHP02001"/>
</dbReference>
<dbReference type="AlphaFoldDB" id="A0A437MD82"/>
<protein>
    <submittedName>
        <fullName evidence="1">Uncharacterized protein</fullName>
    </submittedName>
</protein>
<accession>A0A437MD82</accession>
<gene>
    <name evidence="1" type="ORF">EOD42_15560</name>
</gene>